<organism evidence="2 3">
    <name type="scientific">Rotaria socialis</name>
    <dbReference type="NCBI Taxonomy" id="392032"/>
    <lineage>
        <taxon>Eukaryota</taxon>
        <taxon>Metazoa</taxon>
        <taxon>Spiralia</taxon>
        <taxon>Gnathifera</taxon>
        <taxon>Rotifera</taxon>
        <taxon>Eurotatoria</taxon>
        <taxon>Bdelloidea</taxon>
        <taxon>Philodinida</taxon>
        <taxon>Philodinidae</taxon>
        <taxon>Rotaria</taxon>
    </lineage>
</organism>
<evidence type="ECO:0000313" key="3">
    <source>
        <dbReference type="Proteomes" id="UP000663873"/>
    </source>
</evidence>
<protein>
    <submittedName>
        <fullName evidence="2">Uncharacterized protein</fullName>
    </submittedName>
</protein>
<accession>A0A821K5P3</accession>
<proteinExistence type="predicted"/>
<name>A0A821K5P3_9BILA</name>
<sequence>MVNFMSCFAILSSPSRNNRLEYHSNESTTNNNTAALSRLTPGAYSGIPTTHKTNSIEDSLSLDISQLRHQYKKLQDRNKQVQIIIQ</sequence>
<keyword evidence="3" id="KW-1185">Reference proteome</keyword>
<dbReference type="AlphaFoldDB" id="A0A821K5P3"/>
<gene>
    <name evidence="2" type="ORF">UJA718_LOCUS37493</name>
</gene>
<keyword evidence="1" id="KW-0175">Coiled coil</keyword>
<feature type="non-terminal residue" evidence="2">
    <location>
        <position position="1"/>
    </location>
</feature>
<evidence type="ECO:0000256" key="1">
    <source>
        <dbReference type="SAM" id="Coils"/>
    </source>
</evidence>
<dbReference type="Proteomes" id="UP000663873">
    <property type="component" value="Unassembled WGS sequence"/>
</dbReference>
<comment type="caution">
    <text evidence="2">The sequence shown here is derived from an EMBL/GenBank/DDBJ whole genome shotgun (WGS) entry which is preliminary data.</text>
</comment>
<evidence type="ECO:0000313" key="2">
    <source>
        <dbReference type="EMBL" id="CAF4725661.1"/>
    </source>
</evidence>
<dbReference type="EMBL" id="CAJOBP010037326">
    <property type="protein sequence ID" value="CAF4725661.1"/>
    <property type="molecule type" value="Genomic_DNA"/>
</dbReference>
<feature type="coiled-coil region" evidence="1">
    <location>
        <begin position="57"/>
        <end position="84"/>
    </location>
</feature>
<reference evidence="2" key="1">
    <citation type="submission" date="2021-02" db="EMBL/GenBank/DDBJ databases">
        <authorList>
            <person name="Nowell W R."/>
        </authorList>
    </citation>
    <scope>NUCLEOTIDE SEQUENCE</scope>
</reference>